<name>A0A1M3L0M1_9BACT</name>
<keyword evidence="1" id="KW-0472">Membrane</keyword>
<feature type="transmembrane region" description="Helical" evidence="1">
    <location>
        <begin position="12"/>
        <end position="31"/>
    </location>
</feature>
<comment type="caution">
    <text evidence="2">The sequence shown here is derived from an EMBL/GenBank/DDBJ whole genome shotgun (WGS) entry which is preliminary data.</text>
</comment>
<dbReference type="Proteomes" id="UP000184233">
    <property type="component" value="Unassembled WGS sequence"/>
</dbReference>
<reference evidence="2 3" key="1">
    <citation type="submission" date="2016-09" db="EMBL/GenBank/DDBJ databases">
        <title>Genome-resolved meta-omics ties microbial dynamics to process performance in biotechnology for thiocyanate degradation.</title>
        <authorList>
            <person name="Kantor R.S."/>
            <person name="Huddy R.J."/>
            <person name="Iyer R."/>
            <person name="Thomas B.C."/>
            <person name="Brown C.T."/>
            <person name="Anantharaman K."/>
            <person name="Tringe S."/>
            <person name="Hettich R.L."/>
            <person name="Harrison S.T."/>
            <person name="Banfield J.F."/>
        </authorList>
    </citation>
    <scope>NUCLEOTIDE SEQUENCE [LARGE SCALE GENOMIC DNA]</scope>
    <source>
        <strain evidence="2">59-99</strain>
    </source>
</reference>
<accession>A0A1M3L0M1</accession>
<dbReference type="EMBL" id="MKVH01000019">
    <property type="protein sequence ID" value="OJX58246.1"/>
    <property type="molecule type" value="Genomic_DNA"/>
</dbReference>
<dbReference type="AlphaFoldDB" id="A0A1M3L0M1"/>
<evidence type="ECO:0000256" key="1">
    <source>
        <dbReference type="SAM" id="Phobius"/>
    </source>
</evidence>
<feature type="transmembrane region" description="Helical" evidence="1">
    <location>
        <begin position="43"/>
        <end position="64"/>
    </location>
</feature>
<evidence type="ECO:0000313" key="3">
    <source>
        <dbReference type="Proteomes" id="UP000184233"/>
    </source>
</evidence>
<protein>
    <recommendedName>
        <fullName evidence="4">Cytochrome B</fullName>
    </recommendedName>
</protein>
<evidence type="ECO:0008006" key="4">
    <source>
        <dbReference type="Google" id="ProtNLM"/>
    </source>
</evidence>
<keyword evidence="1" id="KW-1133">Transmembrane helix</keyword>
<dbReference type="STRING" id="1895771.BGO89_03175"/>
<proteinExistence type="predicted"/>
<feature type="transmembrane region" description="Helical" evidence="1">
    <location>
        <begin position="108"/>
        <end position="126"/>
    </location>
</feature>
<gene>
    <name evidence="2" type="ORF">BGO89_03175</name>
</gene>
<organism evidence="2 3">
    <name type="scientific">Candidatus Kapaibacterium thiocyanatum</name>
    <dbReference type="NCBI Taxonomy" id="1895771"/>
    <lineage>
        <taxon>Bacteria</taxon>
        <taxon>Pseudomonadati</taxon>
        <taxon>Candidatus Kapaibacteriota</taxon>
        <taxon>Candidatus Kapaibacteriia</taxon>
        <taxon>Candidatus Kapaibacteriales</taxon>
        <taxon>Candidatus Kapaibacteriaceae</taxon>
        <taxon>Candidatus Kapaibacterium</taxon>
    </lineage>
</organism>
<keyword evidence="1" id="KW-0812">Transmembrane</keyword>
<evidence type="ECO:0000313" key="2">
    <source>
        <dbReference type="EMBL" id="OJX58246.1"/>
    </source>
</evidence>
<sequence>METIILAHQHMRWLVIGLAVITTIKLAISLFSGKGLGKADSILVRIYGLVVTIQVLIGMTQLAMRWGDFGDGLRYRLEHAFMMLVAMSMVHMTARWRQAPPQIAVRNTTLMVFGSLVLIILAILILPQGRSSLGLE</sequence>